<proteinExistence type="predicted"/>
<comment type="caution">
    <text evidence="1">The sequence shown here is derived from an EMBL/GenBank/DDBJ whole genome shotgun (WGS) entry which is preliminary data.</text>
</comment>
<organism evidence="1 2">
    <name type="scientific">Zophobas morio</name>
    <dbReference type="NCBI Taxonomy" id="2755281"/>
    <lineage>
        <taxon>Eukaryota</taxon>
        <taxon>Metazoa</taxon>
        <taxon>Ecdysozoa</taxon>
        <taxon>Arthropoda</taxon>
        <taxon>Hexapoda</taxon>
        <taxon>Insecta</taxon>
        <taxon>Pterygota</taxon>
        <taxon>Neoptera</taxon>
        <taxon>Endopterygota</taxon>
        <taxon>Coleoptera</taxon>
        <taxon>Polyphaga</taxon>
        <taxon>Cucujiformia</taxon>
        <taxon>Tenebrionidae</taxon>
        <taxon>Zophobas</taxon>
    </lineage>
</organism>
<gene>
    <name evidence="1" type="ORF">Zmor_027936</name>
</gene>
<keyword evidence="2" id="KW-1185">Reference proteome</keyword>
<name>A0AA38HUL7_9CUCU</name>
<dbReference type="Proteomes" id="UP001168821">
    <property type="component" value="Unassembled WGS sequence"/>
</dbReference>
<accession>A0AA38HUL7</accession>
<dbReference type="EMBL" id="JALNTZ010000009">
    <property type="protein sequence ID" value="KAJ3641429.1"/>
    <property type="molecule type" value="Genomic_DNA"/>
</dbReference>
<sequence length="123" mass="14225">MHLYESSTARELKRKFEVYQKIKSRPIVQVKQEKAANVSAKDTTAGPLDLRQEIQKNHLRLGWAVTKAISCRKHENLSKQQKISFLKHDIDNSLSHVFGQHKECQPQYGKTNLSNAKAFRPRN</sequence>
<dbReference type="AlphaFoldDB" id="A0AA38HUL7"/>
<evidence type="ECO:0000313" key="1">
    <source>
        <dbReference type="EMBL" id="KAJ3641429.1"/>
    </source>
</evidence>
<evidence type="ECO:0000313" key="2">
    <source>
        <dbReference type="Proteomes" id="UP001168821"/>
    </source>
</evidence>
<protein>
    <submittedName>
        <fullName evidence="1">Uncharacterized protein</fullName>
    </submittedName>
</protein>
<reference evidence="1" key="1">
    <citation type="journal article" date="2023" name="G3 (Bethesda)">
        <title>Whole genome assemblies of Zophobas morio and Tenebrio molitor.</title>
        <authorList>
            <person name="Kaur S."/>
            <person name="Stinson S.A."/>
            <person name="diCenzo G.C."/>
        </authorList>
    </citation>
    <scope>NUCLEOTIDE SEQUENCE</scope>
    <source>
        <strain evidence="1">QUZm001</strain>
    </source>
</reference>